<organism evidence="1">
    <name type="scientific">Flavonifractor plautii</name>
    <name type="common">Fusobacterium plautii</name>
    <dbReference type="NCBI Taxonomy" id="292800"/>
    <lineage>
        <taxon>Bacteria</taxon>
        <taxon>Bacillati</taxon>
        <taxon>Bacillota</taxon>
        <taxon>Clostridia</taxon>
        <taxon>Eubacteriales</taxon>
        <taxon>Oscillospiraceae</taxon>
        <taxon>Flavonifractor</taxon>
    </lineage>
</organism>
<accession>A0A6N3DKX2</accession>
<reference evidence="1" key="1">
    <citation type="submission" date="2019-11" db="EMBL/GenBank/DDBJ databases">
        <authorList>
            <person name="Feng L."/>
        </authorList>
    </citation>
    <scope>NUCLEOTIDE SEQUENCE</scope>
    <source>
        <strain evidence="1">FplautiiLFYP42</strain>
    </source>
</reference>
<dbReference type="EMBL" id="CACRUB010000031">
    <property type="protein sequence ID" value="VYU27988.1"/>
    <property type="molecule type" value="Genomic_DNA"/>
</dbReference>
<gene>
    <name evidence="1" type="ORF">FPLFYP42_01801</name>
</gene>
<dbReference type="RefSeq" id="WP_156621506.1">
    <property type="nucleotide sequence ID" value="NZ_BAABXT010000001.1"/>
</dbReference>
<protein>
    <submittedName>
        <fullName evidence="1">Uncharacterized protein</fullName>
    </submittedName>
</protein>
<proteinExistence type="predicted"/>
<evidence type="ECO:0000313" key="1">
    <source>
        <dbReference type="EMBL" id="VYU27988.1"/>
    </source>
</evidence>
<name>A0A6N3DKX2_FLAPL</name>
<dbReference type="AlphaFoldDB" id="A0A6N3DKX2"/>
<sequence>MSHYSVCVTVPHHYDGTQVNAEDIESCLDEILAPFDEQSDEESYCEFDDRTEEAKTDYETDTAQAIRYPDGSVCVIHDAKFRKDFYLIDNTIYARDPDGGISGRIQNEESKALEFLTACPLKLLYPTFEQYCKDHSGMVQNDAGAWGYYINPNAKWDWWQIGGRFSGRLLVKADLQDCIQTGDARECVAPDGYKFVDAARKKDICWAVMKEIGTKAVEQNYEQCVAAFMSGDVKNFDFFATLTEDGIRGWGEMIYIKGETLDDYKARKGVSDTDQYLIGNYAYIDRNGDWSGSGDMGWFGISSNDKPERIWKDELQAFMDEVQDDDFIAIVDCHI</sequence>